<keyword evidence="12" id="KW-1185">Reference proteome</keyword>
<feature type="region of interest" description="Disordered" evidence="9">
    <location>
        <begin position="26"/>
        <end position="75"/>
    </location>
</feature>
<dbReference type="InterPro" id="IPR036774">
    <property type="entry name" value="ERV/ALR_sulphydryl_oxid_sf"/>
</dbReference>
<comment type="cofactor">
    <cofactor evidence="1 8">
        <name>FAD</name>
        <dbReference type="ChEBI" id="CHEBI:57692"/>
    </cofactor>
</comment>
<evidence type="ECO:0000259" key="10">
    <source>
        <dbReference type="PROSITE" id="PS51324"/>
    </source>
</evidence>
<evidence type="ECO:0000256" key="6">
    <source>
        <dbReference type="ARBA" id="ARBA00023128"/>
    </source>
</evidence>
<dbReference type="InterPro" id="IPR017905">
    <property type="entry name" value="ERV/ALR_sulphydryl_oxidase"/>
</dbReference>
<evidence type="ECO:0000256" key="4">
    <source>
        <dbReference type="ARBA" id="ARBA00022827"/>
    </source>
</evidence>
<evidence type="ECO:0000313" key="11">
    <source>
        <dbReference type="EMBL" id="KAI1863645.1"/>
    </source>
</evidence>
<gene>
    <name evidence="11" type="ORF">JX265_008862</name>
</gene>
<keyword evidence="5 8" id="KW-0560">Oxidoreductase</keyword>
<keyword evidence="6" id="KW-0496">Mitochondrion</keyword>
<feature type="compositionally biased region" description="Low complexity" evidence="9">
    <location>
        <begin position="106"/>
        <end position="126"/>
    </location>
</feature>
<dbReference type="Pfam" id="PF04777">
    <property type="entry name" value="Evr1_Alr"/>
    <property type="match status" value="1"/>
</dbReference>
<feature type="domain" description="ERV/ALR sulfhydryl oxidase" evidence="10">
    <location>
        <begin position="187"/>
        <end position="288"/>
    </location>
</feature>
<dbReference type="FunFam" id="1.20.120.310:FF:000003">
    <property type="entry name" value="Sulfhydryl oxidase"/>
    <property type="match status" value="1"/>
</dbReference>
<dbReference type="InterPro" id="IPR039799">
    <property type="entry name" value="ALR/ERV"/>
</dbReference>
<name>A0A9Q0AMA9_9PEZI</name>
<proteinExistence type="predicted"/>
<evidence type="ECO:0000256" key="9">
    <source>
        <dbReference type="SAM" id="MobiDB-lite"/>
    </source>
</evidence>
<evidence type="ECO:0000256" key="7">
    <source>
        <dbReference type="ARBA" id="ARBA00023157"/>
    </source>
</evidence>
<dbReference type="PANTHER" id="PTHR12645:SF0">
    <property type="entry name" value="FAD-LINKED SULFHYDRYL OXIDASE ALR"/>
    <property type="match status" value="1"/>
</dbReference>
<dbReference type="EC" id="1.8.3.2" evidence="8"/>
<dbReference type="SUPFAM" id="SSF69000">
    <property type="entry name" value="FAD-dependent thiol oxidase"/>
    <property type="match status" value="1"/>
</dbReference>
<organism evidence="11 12">
    <name type="scientific">Neoarthrinium moseri</name>
    <dbReference type="NCBI Taxonomy" id="1658444"/>
    <lineage>
        <taxon>Eukaryota</taxon>
        <taxon>Fungi</taxon>
        <taxon>Dikarya</taxon>
        <taxon>Ascomycota</taxon>
        <taxon>Pezizomycotina</taxon>
        <taxon>Sordariomycetes</taxon>
        <taxon>Xylariomycetidae</taxon>
        <taxon>Amphisphaeriales</taxon>
        <taxon>Apiosporaceae</taxon>
        <taxon>Neoarthrinium</taxon>
    </lineage>
</organism>
<dbReference type="PROSITE" id="PS51324">
    <property type="entry name" value="ERV_ALR"/>
    <property type="match status" value="1"/>
</dbReference>
<comment type="caution">
    <text evidence="11">The sequence shown here is derived from an EMBL/GenBank/DDBJ whole genome shotgun (WGS) entry which is preliminary data.</text>
</comment>
<sequence length="298" mass="31874">MHSPSFRCQPAAPAKPVTGAAFAVDVTSRARPPESRLEKKSPRDQPAPVTCANPDDKSLAEPILPTAPFHPEPTRSWLQETADFHIRRLWSQTHSFNLAEMTADAGTPSGASSTAPGPSSGLPPGVVLGKDGKPCRTCSSGSAFKSFASTLKPASGSSRASTATTGGALAAAAAAATATPAPAENDCPPDVEQLGRSTWTLLHSIAATYPTTPSAREQADLQTFMGLFARLYPCWVCAEDFQAYMREREAVRVASRDEFGTWLCRAHNAVNAKLGKPAFDCARWEERWRTGWKDGRCD</sequence>
<evidence type="ECO:0000256" key="8">
    <source>
        <dbReference type="RuleBase" id="RU371123"/>
    </source>
</evidence>
<evidence type="ECO:0000256" key="2">
    <source>
        <dbReference type="ARBA" id="ARBA00004569"/>
    </source>
</evidence>
<evidence type="ECO:0000256" key="3">
    <source>
        <dbReference type="ARBA" id="ARBA00022630"/>
    </source>
</evidence>
<protein>
    <recommendedName>
        <fullName evidence="8">Sulfhydryl oxidase</fullName>
        <ecNumber evidence="8">1.8.3.2</ecNumber>
    </recommendedName>
</protein>
<dbReference type="EMBL" id="JAFIMR010000025">
    <property type="protein sequence ID" value="KAI1863645.1"/>
    <property type="molecule type" value="Genomic_DNA"/>
</dbReference>
<dbReference type="PANTHER" id="PTHR12645">
    <property type="entry name" value="ALR/ERV"/>
    <property type="match status" value="1"/>
</dbReference>
<dbReference type="GO" id="GO:0005758">
    <property type="term" value="C:mitochondrial intermembrane space"/>
    <property type="evidence" value="ECO:0007669"/>
    <property type="project" value="UniProtKB-SubCell"/>
</dbReference>
<comment type="subcellular location">
    <subcellularLocation>
        <location evidence="2">Mitochondrion intermembrane space</location>
    </subcellularLocation>
</comment>
<dbReference type="Gene3D" id="1.20.120.310">
    <property type="entry name" value="ERV/ALR sulfhydryl oxidase domain"/>
    <property type="match status" value="1"/>
</dbReference>
<feature type="compositionally biased region" description="Basic and acidic residues" evidence="9">
    <location>
        <begin position="31"/>
        <end position="43"/>
    </location>
</feature>
<dbReference type="AlphaFoldDB" id="A0A9Q0AMA9"/>
<comment type="catalytic activity">
    <reaction evidence="8">
        <text>2 R'C(R)SH + O2 = R'C(R)S-S(R)CR' + H2O2</text>
        <dbReference type="Rhea" id="RHEA:17357"/>
        <dbReference type="ChEBI" id="CHEBI:15379"/>
        <dbReference type="ChEBI" id="CHEBI:16240"/>
        <dbReference type="ChEBI" id="CHEBI:16520"/>
        <dbReference type="ChEBI" id="CHEBI:17412"/>
        <dbReference type="EC" id="1.8.3.2"/>
    </reaction>
</comment>
<keyword evidence="7" id="KW-1015">Disulfide bond</keyword>
<dbReference type="Proteomes" id="UP000829685">
    <property type="component" value="Unassembled WGS sequence"/>
</dbReference>
<accession>A0A9Q0AMA9</accession>
<keyword evidence="3 8" id="KW-0285">Flavoprotein</keyword>
<evidence type="ECO:0000256" key="5">
    <source>
        <dbReference type="ARBA" id="ARBA00023002"/>
    </source>
</evidence>
<keyword evidence="4 8" id="KW-0274">FAD</keyword>
<evidence type="ECO:0000313" key="12">
    <source>
        <dbReference type="Proteomes" id="UP000829685"/>
    </source>
</evidence>
<dbReference type="GO" id="GO:0016971">
    <property type="term" value="F:flavin-dependent sulfhydryl oxidase activity"/>
    <property type="evidence" value="ECO:0007669"/>
    <property type="project" value="InterPro"/>
</dbReference>
<reference evidence="11" key="1">
    <citation type="submission" date="2021-03" db="EMBL/GenBank/DDBJ databases">
        <title>Revisited historic fungal species revealed as producer of novel bioactive compounds through whole genome sequencing and comparative genomics.</title>
        <authorList>
            <person name="Vignolle G.A."/>
            <person name="Hochenegger N."/>
            <person name="Mach R.L."/>
            <person name="Mach-Aigner A.R."/>
            <person name="Javad Rahimi M."/>
            <person name="Salim K.A."/>
            <person name="Chan C.M."/>
            <person name="Lim L.B.L."/>
            <person name="Cai F."/>
            <person name="Druzhinina I.S."/>
            <person name="U'Ren J.M."/>
            <person name="Derntl C."/>
        </authorList>
    </citation>
    <scope>NUCLEOTIDE SEQUENCE</scope>
    <source>
        <strain evidence="11">TUCIM 5799</strain>
    </source>
</reference>
<evidence type="ECO:0000256" key="1">
    <source>
        <dbReference type="ARBA" id="ARBA00001974"/>
    </source>
</evidence>
<feature type="region of interest" description="Disordered" evidence="9">
    <location>
        <begin position="103"/>
        <end position="126"/>
    </location>
</feature>
<dbReference type="GO" id="GO:0050660">
    <property type="term" value="F:flavin adenine dinucleotide binding"/>
    <property type="evidence" value="ECO:0007669"/>
    <property type="project" value="TreeGrafter"/>
</dbReference>